<reference evidence="11" key="2">
    <citation type="submission" date="2012-11" db="EMBL/GenBank/DDBJ databases">
        <authorList>
            <person name="Kuo A."/>
            <person name="Curtis B.A."/>
            <person name="Tanifuji G."/>
            <person name="Burki F."/>
            <person name="Gruber A."/>
            <person name="Irimia M."/>
            <person name="Maruyama S."/>
            <person name="Arias M.C."/>
            <person name="Ball S.G."/>
            <person name="Gile G.H."/>
            <person name="Hirakawa Y."/>
            <person name="Hopkins J.F."/>
            <person name="Rensing S.A."/>
            <person name="Schmutz J."/>
            <person name="Symeonidi A."/>
            <person name="Elias M."/>
            <person name="Eveleigh R.J."/>
            <person name="Herman E.K."/>
            <person name="Klute M.J."/>
            <person name="Nakayama T."/>
            <person name="Obornik M."/>
            <person name="Reyes-Prieto A."/>
            <person name="Armbrust E.V."/>
            <person name="Aves S.J."/>
            <person name="Beiko R.G."/>
            <person name="Coutinho P."/>
            <person name="Dacks J.B."/>
            <person name="Durnford D.G."/>
            <person name="Fast N.M."/>
            <person name="Green B.R."/>
            <person name="Grisdale C."/>
            <person name="Hempe F."/>
            <person name="Henrissat B."/>
            <person name="Hoppner M.P."/>
            <person name="Ishida K.-I."/>
            <person name="Kim E."/>
            <person name="Koreny L."/>
            <person name="Kroth P.G."/>
            <person name="Liu Y."/>
            <person name="Malik S.-B."/>
            <person name="Maier U.G."/>
            <person name="McRose D."/>
            <person name="Mock T."/>
            <person name="Neilson J.A."/>
            <person name="Onodera N.T."/>
            <person name="Poole A.M."/>
            <person name="Pritham E.J."/>
            <person name="Richards T.A."/>
            <person name="Rocap G."/>
            <person name="Roy S.W."/>
            <person name="Sarai C."/>
            <person name="Schaack S."/>
            <person name="Shirato S."/>
            <person name="Slamovits C.H."/>
            <person name="Spencer D.F."/>
            <person name="Suzuki S."/>
            <person name="Worden A.Z."/>
            <person name="Zauner S."/>
            <person name="Barry K."/>
            <person name="Bell C."/>
            <person name="Bharti A.K."/>
            <person name="Crow J.A."/>
            <person name="Grimwood J."/>
            <person name="Kramer R."/>
            <person name="Lindquist E."/>
            <person name="Lucas S."/>
            <person name="Salamov A."/>
            <person name="McFadden G.I."/>
            <person name="Lane C.E."/>
            <person name="Keeling P.J."/>
            <person name="Gray M.W."/>
            <person name="Grigoriev I.V."/>
            <person name="Archibald J.M."/>
        </authorList>
    </citation>
    <scope>NUCLEOTIDE SEQUENCE</scope>
    <source>
        <strain evidence="11">CCMP2712</strain>
    </source>
</reference>
<dbReference type="GeneID" id="17301089"/>
<dbReference type="OrthoDB" id="427518at2759"/>
<dbReference type="InterPro" id="IPR044607">
    <property type="entry name" value="RKD-like"/>
</dbReference>
<evidence type="ECO:0000256" key="7">
    <source>
        <dbReference type="SAM" id="MobiDB-lite"/>
    </source>
</evidence>
<dbReference type="EMBL" id="JH993004">
    <property type="protein sequence ID" value="EKX44525.1"/>
    <property type="molecule type" value="Genomic_DNA"/>
</dbReference>
<dbReference type="Pfam" id="PF02042">
    <property type="entry name" value="RWP-RK"/>
    <property type="match status" value="1"/>
</dbReference>
<dbReference type="PANTHER" id="PTHR46373">
    <property type="entry name" value="PROTEIN RKD4"/>
    <property type="match status" value="1"/>
</dbReference>
<evidence type="ECO:0000256" key="2">
    <source>
        <dbReference type="ARBA" id="ARBA00023015"/>
    </source>
</evidence>
<dbReference type="InterPro" id="IPR004155">
    <property type="entry name" value="PBS_lyase_HEAT"/>
</dbReference>
<dbReference type="EnsemblProtists" id="EKX44525">
    <property type="protein sequence ID" value="EKX44525"/>
    <property type="gene ID" value="GUITHDRAFT_109644"/>
</dbReference>
<proteinExistence type="predicted"/>
<dbReference type="GO" id="GO:0003700">
    <property type="term" value="F:DNA-binding transcription factor activity"/>
    <property type="evidence" value="ECO:0007669"/>
    <property type="project" value="InterPro"/>
</dbReference>
<gene>
    <name evidence="9" type="ORF">GUITHDRAFT_109644</name>
</gene>
<evidence type="ECO:0000256" key="3">
    <source>
        <dbReference type="ARBA" id="ARBA00023054"/>
    </source>
</evidence>
<evidence type="ECO:0000256" key="4">
    <source>
        <dbReference type="ARBA" id="ARBA00023125"/>
    </source>
</evidence>
<dbReference type="Proteomes" id="UP000011087">
    <property type="component" value="Unassembled WGS sequence"/>
</dbReference>
<dbReference type="KEGG" id="gtt:GUITHDRAFT_109644"/>
<evidence type="ECO:0000259" key="8">
    <source>
        <dbReference type="PROSITE" id="PS51519"/>
    </source>
</evidence>
<dbReference type="SUPFAM" id="SSF48371">
    <property type="entry name" value="ARM repeat"/>
    <property type="match status" value="1"/>
</dbReference>
<dbReference type="Gene3D" id="1.25.10.10">
    <property type="entry name" value="Leucine-rich Repeat Variant"/>
    <property type="match status" value="2"/>
</dbReference>
<dbReference type="PROSITE" id="PS51519">
    <property type="entry name" value="RWP_RK"/>
    <property type="match status" value="1"/>
</dbReference>
<dbReference type="SMART" id="SM00567">
    <property type="entry name" value="EZ_HEAT"/>
    <property type="match status" value="2"/>
</dbReference>
<evidence type="ECO:0000313" key="9">
    <source>
        <dbReference type="EMBL" id="EKX44525.1"/>
    </source>
</evidence>
<accession>L1J8X6</accession>
<keyword evidence="2" id="KW-0805">Transcription regulation</keyword>
<dbReference type="PANTHER" id="PTHR46373:SF2">
    <property type="entry name" value="RWP-RK DOMAIN-CONTAINING PROTEIN"/>
    <property type="match status" value="1"/>
</dbReference>
<sequence length="772" mass="85333">MIFLVEYSSIFQPLDEFLTARNSKLFQYSTCDVNDWPFDEEYSGLREEEEEELALELSDAETPELSLCQDESHRSVSPTPPSKQQNCAKDTKVNTVFPRRKAGQNVRMNSKPVVLSERNLQKLFNLPLYKAAEQLGICATALKSACRKLGIKKWPFRAQLQSHSSNNNVVAEKNEENAAAGSDNLSSSDSNGSMSSNNTVSYGSDDQNMFGDLALDAGAVTSRADGYVSAGQASSHEDELELIAEIQDPMLKERFLHMMMMKARCNESPGVVAAMIQAAEHQDPHVRTAAVELLSESNIVGEVTDVLAKALEDEDPSVRLHALKGLKNVCARQENEKVASKILSLSQDRVPTIREMVQEVILARIDSFTTSMRCSMLENELESIRIAAVRSFELEDRADSRVMEGLQHALVDGHPVVRMNAIHVIARKLQGSSLETVKGHNTNSRSIALKKSSLEDESEDLKVKEHYMKLLIRALRDECDDVVLSVLDHLDFDSVKQSRGPVRSAIDLFAHKSSAVRRKSISWIISAVKQTLSSSQDWAYDLVLGILKNPDTKNTDELDRNSRMKDVLDLLQHSSPLTRAASLRALHGAVRNLIKPVLWNSGSSPTVIGALRDEDKRVRIAAIASLSNVPSGNPEAIRPLLKCLEDSELQVRNQAADVIAGSLTRQDLQLKLELVSLLRKYSGAAQAVTKGFEMGGKYLSLEVGFTGRKDASAHDICAAALRALRGLGVPDSILKLGAHAVEAAVERHAIGFRYELPPNFMNQKHSENHKRR</sequence>
<keyword evidence="6" id="KW-0539">Nucleus</keyword>
<protein>
    <recommendedName>
        <fullName evidence="8">RWP-RK domain-containing protein</fullName>
    </recommendedName>
</protein>
<dbReference type="PaxDb" id="55529-EKX44525"/>
<dbReference type="InterPro" id="IPR003035">
    <property type="entry name" value="RWP-RK_dom"/>
</dbReference>
<evidence type="ECO:0000256" key="5">
    <source>
        <dbReference type="ARBA" id="ARBA00023163"/>
    </source>
</evidence>
<reference evidence="10" key="3">
    <citation type="submission" date="2015-06" db="UniProtKB">
        <authorList>
            <consortium name="EnsemblProtists"/>
        </authorList>
    </citation>
    <scope>IDENTIFICATION</scope>
</reference>
<dbReference type="RefSeq" id="XP_005831505.1">
    <property type="nucleotide sequence ID" value="XM_005831448.1"/>
</dbReference>
<evidence type="ECO:0000256" key="6">
    <source>
        <dbReference type="ARBA" id="ARBA00023242"/>
    </source>
</evidence>
<dbReference type="AlphaFoldDB" id="L1J8X6"/>
<name>L1J8X6_GUITC</name>
<keyword evidence="3" id="KW-0175">Coiled coil</keyword>
<feature type="compositionally biased region" description="Low complexity" evidence="7">
    <location>
        <begin position="175"/>
        <end position="198"/>
    </location>
</feature>
<keyword evidence="5" id="KW-0804">Transcription</keyword>
<keyword evidence="11" id="KW-1185">Reference proteome</keyword>
<comment type="function">
    <text evidence="1">Putative transcription factor.</text>
</comment>
<reference evidence="9 11" key="1">
    <citation type="journal article" date="2012" name="Nature">
        <title>Algal genomes reveal evolutionary mosaicism and the fate of nucleomorphs.</title>
        <authorList>
            <consortium name="DOE Joint Genome Institute"/>
            <person name="Curtis B.A."/>
            <person name="Tanifuji G."/>
            <person name="Burki F."/>
            <person name="Gruber A."/>
            <person name="Irimia M."/>
            <person name="Maruyama S."/>
            <person name="Arias M.C."/>
            <person name="Ball S.G."/>
            <person name="Gile G.H."/>
            <person name="Hirakawa Y."/>
            <person name="Hopkins J.F."/>
            <person name="Kuo A."/>
            <person name="Rensing S.A."/>
            <person name="Schmutz J."/>
            <person name="Symeonidi A."/>
            <person name="Elias M."/>
            <person name="Eveleigh R.J."/>
            <person name="Herman E.K."/>
            <person name="Klute M.J."/>
            <person name="Nakayama T."/>
            <person name="Obornik M."/>
            <person name="Reyes-Prieto A."/>
            <person name="Armbrust E.V."/>
            <person name="Aves S.J."/>
            <person name="Beiko R.G."/>
            <person name="Coutinho P."/>
            <person name="Dacks J.B."/>
            <person name="Durnford D.G."/>
            <person name="Fast N.M."/>
            <person name="Green B.R."/>
            <person name="Grisdale C.J."/>
            <person name="Hempel F."/>
            <person name="Henrissat B."/>
            <person name="Hoppner M.P."/>
            <person name="Ishida K."/>
            <person name="Kim E."/>
            <person name="Koreny L."/>
            <person name="Kroth P.G."/>
            <person name="Liu Y."/>
            <person name="Malik S.B."/>
            <person name="Maier U.G."/>
            <person name="McRose D."/>
            <person name="Mock T."/>
            <person name="Neilson J.A."/>
            <person name="Onodera N.T."/>
            <person name="Poole A.M."/>
            <person name="Pritham E.J."/>
            <person name="Richards T.A."/>
            <person name="Rocap G."/>
            <person name="Roy S.W."/>
            <person name="Sarai C."/>
            <person name="Schaack S."/>
            <person name="Shirato S."/>
            <person name="Slamovits C.H."/>
            <person name="Spencer D.F."/>
            <person name="Suzuki S."/>
            <person name="Worden A.Z."/>
            <person name="Zauner S."/>
            <person name="Barry K."/>
            <person name="Bell C."/>
            <person name="Bharti A.K."/>
            <person name="Crow J.A."/>
            <person name="Grimwood J."/>
            <person name="Kramer R."/>
            <person name="Lindquist E."/>
            <person name="Lucas S."/>
            <person name="Salamov A."/>
            <person name="McFadden G.I."/>
            <person name="Lane C.E."/>
            <person name="Keeling P.J."/>
            <person name="Gray M.W."/>
            <person name="Grigoriev I.V."/>
            <person name="Archibald J.M."/>
        </authorList>
    </citation>
    <scope>NUCLEOTIDE SEQUENCE</scope>
    <source>
        <strain evidence="9 11">CCMP2712</strain>
    </source>
</reference>
<organism evidence="9">
    <name type="scientific">Guillardia theta (strain CCMP2712)</name>
    <name type="common">Cryptophyte</name>
    <dbReference type="NCBI Taxonomy" id="905079"/>
    <lineage>
        <taxon>Eukaryota</taxon>
        <taxon>Cryptophyceae</taxon>
        <taxon>Pyrenomonadales</taxon>
        <taxon>Geminigeraceae</taxon>
        <taxon>Guillardia</taxon>
    </lineage>
</organism>
<dbReference type="InterPro" id="IPR016024">
    <property type="entry name" value="ARM-type_fold"/>
</dbReference>
<evidence type="ECO:0000313" key="10">
    <source>
        <dbReference type="EnsemblProtists" id="EKX44525"/>
    </source>
</evidence>
<evidence type="ECO:0000256" key="1">
    <source>
        <dbReference type="ARBA" id="ARBA00004049"/>
    </source>
</evidence>
<dbReference type="InterPro" id="IPR011989">
    <property type="entry name" value="ARM-like"/>
</dbReference>
<dbReference type="Pfam" id="PF13646">
    <property type="entry name" value="HEAT_2"/>
    <property type="match status" value="2"/>
</dbReference>
<dbReference type="HOGENOM" id="CLU_362272_0_0_1"/>
<keyword evidence="4" id="KW-0238">DNA-binding</keyword>
<feature type="domain" description="RWP-RK" evidence="8">
    <location>
        <begin position="100"/>
        <end position="183"/>
    </location>
</feature>
<feature type="region of interest" description="Disordered" evidence="7">
    <location>
        <begin position="175"/>
        <end position="202"/>
    </location>
</feature>
<evidence type="ECO:0000313" key="11">
    <source>
        <dbReference type="Proteomes" id="UP000011087"/>
    </source>
</evidence>
<dbReference type="GO" id="GO:0003677">
    <property type="term" value="F:DNA binding"/>
    <property type="evidence" value="ECO:0007669"/>
    <property type="project" value="UniProtKB-KW"/>
</dbReference>